<dbReference type="RefSeq" id="XP_009690786.1">
    <property type="nucleotide sequence ID" value="XM_009692491.1"/>
</dbReference>
<proteinExistence type="predicted"/>
<dbReference type="EMBL" id="AP011947">
    <property type="protein sequence ID" value="BAM40485.1"/>
    <property type="molecule type" value="Genomic_DNA"/>
</dbReference>
<protein>
    <submittedName>
        <fullName evidence="1">Uncharacterized protein</fullName>
    </submittedName>
</protein>
<dbReference type="AlphaFoldDB" id="J4D806"/>
<gene>
    <name evidence="1" type="ORF">TOT_020000741</name>
</gene>
<dbReference type="VEuPathDB" id="PiroplasmaDB:TOT_020000741"/>
<evidence type="ECO:0000313" key="2">
    <source>
        <dbReference type="Proteomes" id="UP000003786"/>
    </source>
</evidence>
<accession>J4D806</accession>
<sequence length="38" mass="4699">MDEWQQNMLYVDFDLYQRVFTCYSMKKNILMPHGNEIP</sequence>
<dbReference type="KEGG" id="tot:TOT_020000741"/>
<dbReference type="GeneID" id="20714864"/>
<evidence type="ECO:0000313" key="1">
    <source>
        <dbReference type="EMBL" id="BAM40485.1"/>
    </source>
</evidence>
<reference evidence="1 2" key="1">
    <citation type="journal article" date="2012" name="MBio">
        <title>Comparative genome analysis of three eukaryotic parasites with differing abilities to transform leukocytes reveals key mediators of Theileria-induced leukocyte transformation.</title>
        <authorList>
            <person name="Hayashida K."/>
            <person name="Hara Y."/>
            <person name="Abe T."/>
            <person name="Yamasaki C."/>
            <person name="Toyoda A."/>
            <person name="Kosuge T."/>
            <person name="Suzuki Y."/>
            <person name="Sato Y."/>
            <person name="Kawashima S."/>
            <person name="Katayama T."/>
            <person name="Wakaguri H."/>
            <person name="Inoue N."/>
            <person name="Homma K."/>
            <person name="Tada-Umezaki M."/>
            <person name="Yagi Y."/>
            <person name="Fujii Y."/>
            <person name="Habara T."/>
            <person name="Kanehisa M."/>
            <person name="Watanabe H."/>
            <person name="Ito K."/>
            <person name="Gojobori T."/>
            <person name="Sugawara H."/>
            <person name="Imanishi T."/>
            <person name="Weir W."/>
            <person name="Gardner M."/>
            <person name="Pain A."/>
            <person name="Shiels B."/>
            <person name="Hattori M."/>
            <person name="Nene V."/>
            <person name="Sugimoto C."/>
        </authorList>
    </citation>
    <scope>NUCLEOTIDE SEQUENCE [LARGE SCALE GENOMIC DNA]</scope>
    <source>
        <strain evidence="1 2">Shintoku</strain>
    </source>
</reference>
<keyword evidence="2" id="KW-1185">Reference proteome</keyword>
<dbReference type="Proteomes" id="UP000003786">
    <property type="component" value="Chromosome 2"/>
</dbReference>
<name>J4D806_THEOR</name>
<organism evidence="1 2">
    <name type="scientific">Theileria orientalis strain Shintoku</name>
    <dbReference type="NCBI Taxonomy" id="869250"/>
    <lineage>
        <taxon>Eukaryota</taxon>
        <taxon>Sar</taxon>
        <taxon>Alveolata</taxon>
        <taxon>Apicomplexa</taxon>
        <taxon>Aconoidasida</taxon>
        <taxon>Piroplasmida</taxon>
        <taxon>Theileriidae</taxon>
        <taxon>Theileria</taxon>
    </lineage>
</organism>